<name>A0A7N4UZA1_SARHA</name>
<dbReference type="Ensembl" id="ENSSHAT00000051361.1">
    <property type="protein sequence ID" value="ENSSHAP00000027251.1"/>
    <property type="gene ID" value="ENSSHAG00000025798.1"/>
</dbReference>
<protein>
    <submittedName>
        <fullName evidence="1">Uncharacterized protein</fullName>
    </submittedName>
</protein>
<dbReference type="AlphaFoldDB" id="A0A7N4UZA1"/>
<reference evidence="1" key="2">
    <citation type="submission" date="2025-08" db="UniProtKB">
        <authorList>
            <consortium name="Ensembl"/>
        </authorList>
    </citation>
    <scope>IDENTIFICATION</scope>
</reference>
<evidence type="ECO:0000313" key="1">
    <source>
        <dbReference type="Ensembl" id="ENSSHAP00000027251.1"/>
    </source>
</evidence>
<accession>A0A7N4UZA1</accession>
<keyword evidence="2" id="KW-1185">Reference proteome</keyword>
<sequence>DKWEDFGPGTEVIVLPR</sequence>
<organism evidence="1 2">
    <name type="scientific">Sarcophilus harrisii</name>
    <name type="common">Tasmanian devil</name>
    <name type="synonym">Sarcophilus laniarius</name>
    <dbReference type="NCBI Taxonomy" id="9305"/>
    <lineage>
        <taxon>Eukaryota</taxon>
        <taxon>Metazoa</taxon>
        <taxon>Chordata</taxon>
        <taxon>Craniata</taxon>
        <taxon>Vertebrata</taxon>
        <taxon>Euteleostomi</taxon>
        <taxon>Mammalia</taxon>
        <taxon>Metatheria</taxon>
        <taxon>Dasyuromorphia</taxon>
        <taxon>Dasyuridae</taxon>
        <taxon>Sarcophilus</taxon>
    </lineage>
</organism>
<reference evidence="1" key="3">
    <citation type="submission" date="2025-09" db="UniProtKB">
        <authorList>
            <consortium name="Ensembl"/>
        </authorList>
    </citation>
    <scope>IDENTIFICATION</scope>
</reference>
<evidence type="ECO:0000313" key="2">
    <source>
        <dbReference type="Proteomes" id="UP000007648"/>
    </source>
</evidence>
<reference evidence="1 2" key="1">
    <citation type="journal article" date="2011" name="Proc. Natl. Acad. Sci. U.S.A.">
        <title>Genetic diversity and population structure of the endangered marsupial Sarcophilus harrisii (Tasmanian devil).</title>
        <authorList>
            <person name="Miller W."/>
            <person name="Hayes V.M."/>
            <person name="Ratan A."/>
            <person name="Petersen D.C."/>
            <person name="Wittekindt N.E."/>
            <person name="Miller J."/>
            <person name="Walenz B."/>
            <person name="Knight J."/>
            <person name="Qi J."/>
            <person name="Zhao F."/>
            <person name="Wang Q."/>
            <person name="Bedoya-Reina O.C."/>
            <person name="Katiyar N."/>
            <person name="Tomsho L.P."/>
            <person name="Kasson L.M."/>
            <person name="Hardie R.A."/>
            <person name="Woodbridge P."/>
            <person name="Tindall E.A."/>
            <person name="Bertelsen M.F."/>
            <person name="Dixon D."/>
            <person name="Pyecroft S."/>
            <person name="Helgen K.M."/>
            <person name="Lesk A.M."/>
            <person name="Pringle T.H."/>
            <person name="Patterson N."/>
            <person name="Zhang Y."/>
            <person name="Kreiss A."/>
            <person name="Woods G.M."/>
            <person name="Jones M.E."/>
            <person name="Schuster S.C."/>
        </authorList>
    </citation>
    <scope>NUCLEOTIDE SEQUENCE [LARGE SCALE GENOMIC DNA]</scope>
</reference>
<dbReference type="InParanoid" id="A0A7N4UZA1"/>
<dbReference type="Proteomes" id="UP000007648">
    <property type="component" value="Unassembled WGS sequence"/>
</dbReference>
<proteinExistence type="predicted"/>